<evidence type="ECO:0000313" key="2">
    <source>
        <dbReference type="EMBL" id="ABO95482.1"/>
    </source>
</evidence>
<protein>
    <submittedName>
        <fullName evidence="2">Uncharacterized protein</fullName>
    </submittedName>
</protein>
<dbReference type="eggNOG" id="ENOG502S3KG">
    <property type="taxonomic scope" value="Eukaryota"/>
</dbReference>
<feature type="compositionally biased region" description="Low complexity" evidence="1">
    <location>
        <begin position="1"/>
        <end position="20"/>
    </location>
</feature>
<dbReference type="OMA" id="GRIQGGM"/>
<dbReference type="Gramene" id="ABO95482">
    <property type="protein sequence ID" value="ABO95482"/>
    <property type="gene ID" value="OSTLU_92580"/>
</dbReference>
<dbReference type="Proteomes" id="UP000001568">
    <property type="component" value="Chromosome 4"/>
</dbReference>
<dbReference type="OrthoDB" id="421474at2759"/>
<feature type="region of interest" description="Disordered" evidence="1">
    <location>
        <begin position="1"/>
        <end position="46"/>
    </location>
</feature>
<accession>A4RVQ9</accession>
<organism evidence="2 3">
    <name type="scientific">Ostreococcus lucimarinus (strain CCE9901)</name>
    <dbReference type="NCBI Taxonomy" id="436017"/>
    <lineage>
        <taxon>Eukaryota</taxon>
        <taxon>Viridiplantae</taxon>
        <taxon>Chlorophyta</taxon>
        <taxon>Mamiellophyceae</taxon>
        <taxon>Mamiellales</taxon>
        <taxon>Bathycoccaceae</taxon>
        <taxon>Ostreococcus</taxon>
    </lineage>
</organism>
<sequence length="122" mass="12784">MRATTTTTTATTTTTTTTTRAKTRATTRATRRAHVARANASPDGDATKAACAGSCDSCGLAKEKMQCDGSGRIQGGMGAIPLFAWWPIKAYRPCPGLIDNGGVYTRKGQDVNAILWGESGKD</sequence>
<proteinExistence type="predicted"/>
<dbReference type="EMBL" id="CP000584">
    <property type="protein sequence ID" value="ABO95482.1"/>
    <property type="molecule type" value="Genomic_DNA"/>
</dbReference>
<name>A4RVQ9_OSTLU</name>
<dbReference type="PANTHER" id="PTHR47721">
    <property type="entry name" value="OS01G0235100 PROTEIN"/>
    <property type="match status" value="1"/>
</dbReference>
<evidence type="ECO:0000256" key="1">
    <source>
        <dbReference type="SAM" id="MobiDB-lite"/>
    </source>
</evidence>
<dbReference type="PANTHER" id="PTHR47721:SF2">
    <property type="entry name" value="OS01G0235100 PROTEIN"/>
    <property type="match status" value="1"/>
</dbReference>
<gene>
    <name evidence="2" type="ORF">OSTLU_92580</name>
</gene>
<feature type="compositionally biased region" description="Basic residues" evidence="1">
    <location>
        <begin position="21"/>
        <end position="35"/>
    </location>
</feature>
<dbReference type="KEGG" id="olu:OSTLU_92580"/>
<evidence type="ECO:0000313" key="3">
    <source>
        <dbReference type="Proteomes" id="UP000001568"/>
    </source>
</evidence>
<keyword evidence="3" id="KW-1185">Reference proteome</keyword>
<dbReference type="RefSeq" id="XP_001417189.1">
    <property type="nucleotide sequence ID" value="XM_001417152.1"/>
</dbReference>
<dbReference type="HOGENOM" id="CLU_2030626_0_0_1"/>
<dbReference type="AlphaFoldDB" id="A4RVQ9"/>
<dbReference type="GeneID" id="5001448"/>
<reference evidence="2 3" key="1">
    <citation type="journal article" date="2007" name="Proc. Natl. Acad. Sci. U.S.A.">
        <title>The tiny eukaryote Ostreococcus provides genomic insights into the paradox of plankton speciation.</title>
        <authorList>
            <person name="Palenik B."/>
            <person name="Grimwood J."/>
            <person name="Aerts A."/>
            <person name="Rouze P."/>
            <person name="Salamov A."/>
            <person name="Putnam N."/>
            <person name="Dupont C."/>
            <person name="Jorgensen R."/>
            <person name="Derelle E."/>
            <person name="Rombauts S."/>
            <person name="Zhou K."/>
            <person name="Otillar R."/>
            <person name="Merchant S.S."/>
            <person name="Podell S."/>
            <person name="Gaasterland T."/>
            <person name="Napoli C."/>
            <person name="Gendler K."/>
            <person name="Manuell A."/>
            <person name="Tai V."/>
            <person name="Vallon O."/>
            <person name="Piganeau G."/>
            <person name="Jancek S."/>
            <person name="Heijde M."/>
            <person name="Jabbari K."/>
            <person name="Bowler C."/>
            <person name="Lohr M."/>
            <person name="Robbens S."/>
            <person name="Werner G."/>
            <person name="Dubchak I."/>
            <person name="Pazour G.J."/>
            <person name="Ren Q."/>
            <person name="Paulsen I."/>
            <person name="Delwiche C."/>
            <person name="Schmutz J."/>
            <person name="Rokhsar D."/>
            <person name="Van de Peer Y."/>
            <person name="Moreau H."/>
            <person name="Grigoriev I.V."/>
        </authorList>
    </citation>
    <scope>NUCLEOTIDE SEQUENCE [LARGE SCALE GENOMIC DNA]</scope>
    <source>
        <strain evidence="2 3">CCE9901</strain>
    </source>
</reference>